<dbReference type="EMBL" id="JQ429440">
    <property type="protein sequence ID" value="AFW03965.1"/>
    <property type="molecule type" value="mRNA"/>
</dbReference>
<dbReference type="InterPro" id="IPR050430">
    <property type="entry name" value="Peptidase_S1"/>
</dbReference>
<dbReference type="InterPro" id="IPR033116">
    <property type="entry name" value="TRYPSIN_SER"/>
</dbReference>
<sequence length="288" mass="30632">MKTIAIFVVVAVALAQANVLPYTSIRGYLENSIKLADQIREREERSLSQRIVGGSPSEEGQFPYQAGLLSDIIGLQGNGVCGGSLVSANRVITAAHCWFDGVHQAWRVTVVLGSALLFSGGQRFLSSSVITHAEWQPLLVRHDVAMIRLPSNAIISNTVAPIALPTGDLLNQNFVGEAVIASGFGLTSDGANISGNQFLSHVNLNVISNTICRISFPIFIQPSHICTSGIGGVGTCQGDSGGPLVIIRNNRPILIGITSFGSPLGCESVMPAAYARVTEYVRFIHQHL</sequence>
<evidence type="ECO:0000256" key="5">
    <source>
        <dbReference type="ARBA" id="ARBA00023157"/>
    </source>
</evidence>
<evidence type="ECO:0000256" key="7">
    <source>
        <dbReference type="SAM" id="SignalP"/>
    </source>
</evidence>
<dbReference type="InterPro" id="IPR043504">
    <property type="entry name" value="Peptidase_S1_PA_chymotrypsin"/>
</dbReference>
<dbReference type="SMART" id="SM00020">
    <property type="entry name" value="Tryp_SPc"/>
    <property type="match status" value="1"/>
</dbReference>
<evidence type="ECO:0000256" key="3">
    <source>
        <dbReference type="ARBA" id="ARBA00022801"/>
    </source>
</evidence>
<keyword evidence="2 6" id="KW-0645">Protease</keyword>
<feature type="domain" description="Peptidase S1" evidence="8">
    <location>
        <begin position="51"/>
        <end position="288"/>
    </location>
</feature>
<comment type="similarity">
    <text evidence="1">Belongs to the peptidase S1 family.</text>
</comment>
<evidence type="ECO:0000313" key="9">
    <source>
        <dbReference type="EMBL" id="AFW03965.1"/>
    </source>
</evidence>
<keyword evidence="4 6" id="KW-0720">Serine protease</keyword>
<dbReference type="Pfam" id="PF00089">
    <property type="entry name" value="Trypsin"/>
    <property type="match status" value="1"/>
</dbReference>
<dbReference type="CDD" id="cd00190">
    <property type="entry name" value="Tryp_SPc"/>
    <property type="match status" value="1"/>
</dbReference>
<dbReference type="InterPro" id="IPR018114">
    <property type="entry name" value="TRYPSIN_HIS"/>
</dbReference>
<evidence type="ECO:0000256" key="2">
    <source>
        <dbReference type="ARBA" id="ARBA00022670"/>
    </source>
</evidence>
<dbReference type="InterPro" id="IPR009003">
    <property type="entry name" value="Peptidase_S1_PA"/>
</dbReference>
<evidence type="ECO:0000256" key="6">
    <source>
        <dbReference type="RuleBase" id="RU363034"/>
    </source>
</evidence>
<name>T1QDG7_9NEOP</name>
<dbReference type="InterPro" id="IPR001314">
    <property type="entry name" value="Peptidase_S1A"/>
</dbReference>
<dbReference type="PRINTS" id="PR00722">
    <property type="entry name" value="CHYMOTRYPSIN"/>
</dbReference>
<dbReference type="GO" id="GO:0006508">
    <property type="term" value="P:proteolysis"/>
    <property type="evidence" value="ECO:0007669"/>
    <property type="project" value="UniProtKB-KW"/>
</dbReference>
<evidence type="ECO:0000256" key="1">
    <source>
        <dbReference type="ARBA" id="ARBA00007664"/>
    </source>
</evidence>
<keyword evidence="7" id="KW-0732">Signal</keyword>
<protein>
    <submittedName>
        <fullName evidence="9">Chymotrypsin 2a</fullName>
    </submittedName>
</protein>
<feature type="chain" id="PRO_5004583583" evidence="7">
    <location>
        <begin position="18"/>
        <end position="288"/>
    </location>
</feature>
<dbReference type="PROSITE" id="PS50240">
    <property type="entry name" value="TRYPSIN_DOM"/>
    <property type="match status" value="1"/>
</dbReference>
<evidence type="ECO:0000256" key="4">
    <source>
        <dbReference type="ARBA" id="ARBA00022825"/>
    </source>
</evidence>
<accession>T1QDG7</accession>
<organism evidence="9">
    <name type="scientific">Diatraea saccharalis</name>
    <name type="common">sugarcane borer</name>
    <dbReference type="NCBI Taxonomy" id="40085"/>
    <lineage>
        <taxon>Eukaryota</taxon>
        <taxon>Metazoa</taxon>
        <taxon>Ecdysozoa</taxon>
        <taxon>Arthropoda</taxon>
        <taxon>Hexapoda</taxon>
        <taxon>Insecta</taxon>
        <taxon>Pterygota</taxon>
        <taxon>Neoptera</taxon>
        <taxon>Endopterygota</taxon>
        <taxon>Lepidoptera</taxon>
        <taxon>Glossata</taxon>
        <taxon>Ditrysia</taxon>
        <taxon>Pyraloidea</taxon>
        <taxon>Crambidae</taxon>
        <taxon>Crambinae</taxon>
        <taxon>Diatraea</taxon>
    </lineage>
</organism>
<dbReference type="Gene3D" id="2.40.10.10">
    <property type="entry name" value="Trypsin-like serine proteases"/>
    <property type="match status" value="1"/>
</dbReference>
<keyword evidence="3 6" id="KW-0378">Hydrolase</keyword>
<dbReference type="SUPFAM" id="SSF50494">
    <property type="entry name" value="Trypsin-like serine proteases"/>
    <property type="match status" value="1"/>
</dbReference>
<dbReference type="InterPro" id="IPR001254">
    <property type="entry name" value="Trypsin_dom"/>
</dbReference>
<gene>
    <name evidence="9" type="primary">CHY2</name>
</gene>
<feature type="signal peptide" evidence="7">
    <location>
        <begin position="1"/>
        <end position="17"/>
    </location>
</feature>
<reference evidence="9" key="1">
    <citation type="journal article" date="2013" name="Insect Sci.">
        <title>Characterization and transcriptional analyses of cDNAs encoding three trypsin- and chymotrypsin-like proteinases in Cry1Ab-susceptible and Cry1Ab-resistant strains of sugarcane borer, Diatraea saccharalis.</title>
        <authorList>
            <person name="Yang Y."/>
            <person name="Zhu Y.C."/>
            <person name="Ottea J."/>
            <person name="Husseneder C."/>
            <person name="Leonard B.R."/>
            <person name="Abel C."/>
            <person name="Luttrell R."/>
            <person name="Huang F."/>
        </authorList>
    </citation>
    <scope>NUCLEOTIDE SEQUENCE</scope>
</reference>
<dbReference type="GO" id="GO:0004252">
    <property type="term" value="F:serine-type endopeptidase activity"/>
    <property type="evidence" value="ECO:0007669"/>
    <property type="project" value="InterPro"/>
</dbReference>
<proteinExistence type="evidence at transcript level"/>
<dbReference type="AlphaFoldDB" id="T1QDG7"/>
<dbReference type="PROSITE" id="PS00135">
    <property type="entry name" value="TRYPSIN_SER"/>
    <property type="match status" value="1"/>
</dbReference>
<dbReference type="PANTHER" id="PTHR24276">
    <property type="entry name" value="POLYSERASE-RELATED"/>
    <property type="match status" value="1"/>
</dbReference>
<dbReference type="PANTHER" id="PTHR24276:SF98">
    <property type="entry name" value="FI18310P1-RELATED"/>
    <property type="match status" value="1"/>
</dbReference>
<dbReference type="PROSITE" id="PS00134">
    <property type="entry name" value="TRYPSIN_HIS"/>
    <property type="match status" value="1"/>
</dbReference>
<keyword evidence="5" id="KW-1015">Disulfide bond</keyword>
<evidence type="ECO:0000259" key="8">
    <source>
        <dbReference type="PROSITE" id="PS50240"/>
    </source>
</evidence>